<reference evidence="1 2" key="1">
    <citation type="submission" date="2013-06" db="EMBL/GenBank/DDBJ databases">
        <authorList>
            <person name="Weinstock G."/>
            <person name="Sodergren E."/>
            <person name="Lobos E.A."/>
            <person name="Fulton L."/>
            <person name="Fulton R."/>
            <person name="Courtney L."/>
            <person name="Fronick C."/>
            <person name="O'Laughlin M."/>
            <person name="Godfrey J."/>
            <person name="Wilson R.M."/>
            <person name="Miner T."/>
            <person name="Farmer C."/>
            <person name="Delehaunty K."/>
            <person name="Cordes M."/>
            <person name="Minx P."/>
            <person name="Tomlinson C."/>
            <person name="Chen J."/>
            <person name="Wollam A."/>
            <person name="Pepin K.H."/>
            <person name="Bhonagiri V."/>
            <person name="Zhang X."/>
            <person name="Warren W."/>
            <person name="Mitreva M."/>
            <person name="Mardis E.R."/>
            <person name="Wilson R.K."/>
        </authorList>
    </citation>
    <scope>NUCLEOTIDE SEQUENCE [LARGE SCALE GENOMIC DNA]</scope>
    <source>
        <strain evidence="1 2">W1703</strain>
    </source>
</reference>
<gene>
    <name evidence="1" type="ORF">HMPREF1557_00798</name>
</gene>
<evidence type="ECO:0000313" key="2">
    <source>
        <dbReference type="Proteomes" id="UP000016617"/>
    </source>
</evidence>
<accession>U2JAA7</accession>
<name>U2JAA7_9STRE</name>
<dbReference type="EMBL" id="AWVA01000048">
    <property type="protein sequence ID" value="ERJ76720.1"/>
    <property type="molecule type" value="Genomic_DNA"/>
</dbReference>
<comment type="caution">
    <text evidence="1">The sequence shown here is derived from an EMBL/GenBank/DDBJ whole genome shotgun (WGS) entry which is preliminary data.</text>
</comment>
<evidence type="ECO:0000313" key="1">
    <source>
        <dbReference type="EMBL" id="ERJ76720.1"/>
    </source>
</evidence>
<organism evidence="1 2">
    <name type="scientific">Streptococcus sobrinus W1703</name>
    <dbReference type="NCBI Taxonomy" id="1227275"/>
    <lineage>
        <taxon>Bacteria</taxon>
        <taxon>Bacillati</taxon>
        <taxon>Bacillota</taxon>
        <taxon>Bacilli</taxon>
        <taxon>Lactobacillales</taxon>
        <taxon>Streptococcaceae</taxon>
        <taxon>Streptococcus</taxon>
    </lineage>
</organism>
<dbReference type="HOGENOM" id="CLU_2144511_0_0_9"/>
<dbReference type="AlphaFoldDB" id="U2JAA7"/>
<dbReference type="Proteomes" id="UP000016617">
    <property type="component" value="Unassembled WGS sequence"/>
</dbReference>
<proteinExistence type="predicted"/>
<protein>
    <submittedName>
        <fullName evidence="1">Uncharacterized protein</fullName>
    </submittedName>
</protein>
<sequence>MPKSKQEKSQQQVSQKKQQFRLIQQLQAQLRTLKRSQLTHKLPILAQQSKPTLKALLNKRVRKQQVPKPALAQRLLTLRAQAALKELRQDFQKVRPQLALPQRQVLLPPAPN</sequence>